<feature type="non-terminal residue" evidence="1">
    <location>
        <position position="1"/>
    </location>
</feature>
<reference evidence="1 2" key="1">
    <citation type="journal article" date="2024" name="BMC Genomics">
        <title>Genome assembly of redclaw crayfish (Cherax quadricarinatus) provides insights into its immune adaptation and hypoxia tolerance.</title>
        <authorList>
            <person name="Liu Z."/>
            <person name="Zheng J."/>
            <person name="Li H."/>
            <person name="Fang K."/>
            <person name="Wang S."/>
            <person name="He J."/>
            <person name="Zhou D."/>
            <person name="Weng S."/>
            <person name="Chi M."/>
            <person name="Gu Z."/>
            <person name="He J."/>
            <person name="Li F."/>
            <person name="Wang M."/>
        </authorList>
    </citation>
    <scope>NUCLEOTIDE SEQUENCE [LARGE SCALE GENOMIC DNA]</scope>
    <source>
        <strain evidence="1">ZL_2023a</strain>
    </source>
</reference>
<dbReference type="AlphaFoldDB" id="A0AAW0WSA0"/>
<feature type="non-terminal residue" evidence="1">
    <location>
        <position position="99"/>
    </location>
</feature>
<evidence type="ECO:0000313" key="2">
    <source>
        <dbReference type="Proteomes" id="UP001445076"/>
    </source>
</evidence>
<accession>A0AAW0WSA0</accession>
<proteinExistence type="predicted"/>
<name>A0AAW0WSA0_CHEQU</name>
<keyword evidence="2" id="KW-1185">Reference proteome</keyword>
<dbReference type="Proteomes" id="UP001445076">
    <property type="component" value="Unassembled WGS sequence"/>
</dbReference>
<sequence length="99" mass="11224">HIMDIRRIIGQDYFPCKWVNLRYKDKRYFRGKLAGRNIYQPVCPNDAKLKEAPESDGKVNKIKAKLPSEIPLVDDVLGTSTLSQVSAIPKQSYQGAFGK</sequence>
<comment type="caution">
    <text evidence="1">The sequence shown here is derived from an EMBL/GenBank/DDBJ whole genome shotgun (WGS) entry which is preliminary data.</text>
</comment>
<organism evidence="1 2">
    <name type="scientific">Cherax quadricarinatus</name>
    <name type="common">Australian red claw crayfish</name>
    <dbReference type="NCBI Taxonomy" id="27406"/>
    <lineage>
        <taxon>Eukaryota</taxon>
        <taxon>Metazoa</taxon>
        <taxon>Ecdysozoa</taxon>
        <taxon>Arthropoda</taxon>
        <taxon>Crustacea</taxon>
        <taxon>Multicrustacea</taxon>
        <taxon>Malacostraca</taxon>
        <taxon>Eumalacostraca</taxon>
        <taxon>Eucarida</taxon>
        <taxon>Decapoda</taxon>
        <taxon>Pleocyemata</taxon>
        <taxon>Astacidea</taxon>
        <taxon>Parastacoidea</taxon>
        <taxon>Parastacidae</taxon>
        <taxon>Cherax</taxon>
    </lineage>
</organism>
<dbReference type="EMBL" id="JARKIK010000065">
    <property type="protein sequence ID" value="KAK8730257.1"/>
    <property type="molecule type" value="Genomic_DNA"/>
</dbReference>
<gene>
    <name evidence="1" type="ORF">OTU49_008179</name>
</gene>
<protein>
    <submittedName>
        <fullName evidence="1">Uncharacterized protein</fullName>
    </submittedName>
</protein>
<evidence type="ECO:0000313" key="1">
    <source>
        <dbReference type="EMBL" id="KAK8730257.1"/>
    </source>
</evidence>